<accession>A0A1E5PG77</accession>
<dbReference type="EMBL" id="MEHJ01000001">
    <property type="protein sequence ID" value="OEJ28521.1"/>
    <property type="molecule type" value="Genomic_DNA"/>
</dbReference>
<evidence type="ECO:0000313" key="1">
    <source>
        <dbReference type="EMBL" id="OEJ28521.1"/>
    </source>
</evidence>
<name>A0A1E5PG77_9ACTN</name>
<dbReference type="AlphaFoldDB" id="A0A1E5PG77"/>
<dbReference type="RefSeq" id="WP_069935677.1">
    <property type="nucleotide sequence ID" value="NZ_MEHJ01000001.1"/>
</dbReference>
<dbReference type="STRING" id="285458.BGM19_04130"/>
<organism evidence="1 2">
    <name type="scientific">Streptomyces agglomeratus</name>
    <dbReference type="NCBI Taxonomy" id="285458"/>
    <lineage>
        <taxon>Bacteria</taxon>
        <taxon>Bacillati</taxon>
        <taxon>Actinomycetota</taxon>
        <taxon>Actinomycetes</taxon>
        <taxon>Kitasatosporales</taxon>
        <taxon>Streptomycetaceae</taxon>
        <taxon>Streptomyces</taxon>
    </lineage>
</organism>
<proteinExistence type="predicted"/>
<gene>
    <name evidence="1" type="ORF">AS594_32625</name>
</gene>
<protein>
    <submittedName>
        <fullName evidence="1">Uncharacterized protein</fullName>
    </submittedName>
</protein>
<reference evidence="1 2" key="1">
    <citation type="submission" date="2016-08" db="EMBL/GenBank/DDBJ databases">
        <title>Complete genome sequence of Streptomyces agglomeratus strain 6-3-2, a novel anti-MRSA actinomycete isolated from Wuli of Tebit, China.</title>
        <authorList>
            <person name="Chen X."/>
        </authorList>
    </citation>
    <scope>NUCLEOTIDE SEQUENCE [LARGE SCALE GENOMIC DNA]</scope>
    <source>
        <strain evidence="1 2">6-3-2</strain>
    </source>
</reference>
<sequence length="80" mass="8079">MARPGPLDASAARFVRLSEPLRLGNASTCGFGSPVYGVALIGDTSGVSGSNRAAAGGGRIGHEATGLVRHPERLVEHAVV</sequence>
<comment type="caution">
    <text evidence="1">The sequence shown here is derived from an EMBL/GenBank/DDBJ whole genome shotgun (WGS) entry which is preliminary data.</text>
</comment>
<dbReference type="Proteomes" id="UP000095759">
    <property type="component" value="Unassembled WGS sequence"/>
</dbReference>
<evidence type="ECO:0000313" key="2">
    <source>
        <dbReference type="Proteomes" id="UP000095759"/>
    </source>
</evidence>
<keyword evidence="2" id="KW-1185">Reference proteome</keyword>